<dbReference type="EMBL" id="CAJNOU010005440">
    <property type="protein sequence ID" value="CAF1478191.1"/>
    <property type="molecule type" value="Genomic_DNA"/>
</dbReference>
<dbReference type="EMBL" id="CAJNOO010005288">
    <property type="protein sequence ID" value="CAF1412043.1"/>
    <property type="molecule type" value="Genomic_DNA"/>
</dbReference>
<dbReference type="AlphaFoldDB" id="A0A815RNJ4"/>
<feature type="compositionally biased region" description="Pro residues" evidence="2">
    <location>
        <begin position="117"/>
        <end position="126"/>
    </location>
</feature>
<accession>A0A815RNJ4</accession>
<proteinExistence type="predicted"/>
<feature type="coiled-coil region" evidence="1">
    <location>
        <begin position="88"/>
        <end position="115"/>
    </location>
</feature>
<sequence>MHTSVEILSSDNSQTIFEIFSLKNALSLDFAFIWLSRKKLFKKQQFYIQQETTPPPQPTITSLILENRLQAATIHRQDEKIHRQDEKIHLLTATVRSLEDQMKHLQQQLDNLKVVQPAPPSSSPPPRDVRYQYTDHR</sequence>
<gene>
    <name evidence="3" type="ORF">RFH988_LOCUS35259</name>
    <name evidence="4" type="ORF">SEV965_LOCUS34975</name>
</gene>
<dbReference type="Proteomes" id="UP000663889">
    <property type="component" value="Unassembled WGS sequence"/>
</dbReference>
<evidence type="ECO:0000313" key="5">
    <source>
        <dbReference type="Proteomes" id="UP000663889"/>
    </source>
</evidence>
<protein>
    <submittedName>
        <fullName evidence="4">Uncharacterized protein</fullName>
    </submittedName>
</protein>
<organism evidence="4 5">
    <name type="scientific">Rotaria sordida</name>
    <dbReference type="NCBI Taxonomy" id="392033"/>
    <lineage>
        <taxon>Eukaryota</taxon>
        <taxon>Metazoa</taxon>
        <taxon>Spiralia</taxon>
        <taxon>Gnathifera</taxon>
        <taxon>Rotifera</taxon>
        <taxon>Eurotatoria</taxon>
        <taxon>Bdelloidea</taxon>
        <taxon>Philodinida</taxon>
        <taxon>Philodinidae</taxon>
        <taxon>Rotaria</taxon>
    </lineage>
</organism>
<dbReference type="Proteomes" id="UP000663882">
    <property type="component" value="Unassembled WGS sequence"/>
</dbReference>
<feature type="region of interest" description="Disordered" evidence="2">
    <location>
        <begin position="115"/>
        <end position="137"/>
    </location>
</feature>
<keyword evidence="1" id="KW-0175">Coiled coil</keyword>
<evidence type="ECO:0000313" key="3">
    <source>
        <dbReference type="EMBL" id="CAF1412043.1"/>
    </source>
</evidence>
<evidence type="ECO:0000256" key="2">
    <source>
        <dbReference type="SAM" id="MobiDB-lite"/>
    </source>
</evidence>
<evidence type="ECO:0000256" key="1">
    <source>
        <dbReference type="SAM" id="Coils"/>
    </source>
</evidence>
<comment type="caution">
    <text evidence="4">The sequence shown here is derived from an EMBL/GenBank/DDBJ whole genome shotgun (WGS) entry which is preliminary data.</text>
</comment>
<feature type="compositionally biased region" description="Basic and acidic residues" evidence="2">
    <location>
        <begin position="127"/>
        <end position="137"/>
    </location>
</feature>
<reference evidence="4" key="1">
    <citation type="submission" date="2021-02" db="EMBL/GenBank/DDBJ databases">
        <authorList>
            <person name="Nowell W R."/>
        </authorList>
    </citation>
    <scope>NUCLEOTIDE SEQUENCE</scope>
</reference>
<evidence type="ECO:0000313" key="4">
    <source>
        <dbReference type="EMBL" id="CAF1478191.1"/>
    </source>
</evidence>
<name>A0A815RNJ4_9BILA</name>